<keyword evidence="3" id="KW-1185">Reference proteome</keyword>
<dbReference type="PANTHER" id="PTHR37305">
    <property type="entry name" value="INTEGRAL MEMBRANE PROTEIN-RELATED"/>
    <property type="match status" value="1"/>
</dbReference>
<protein>
    <recommendedName>
        <fullName evidence="4">ABC transporter permease</fullName>
    </recommendedName>
</protein>
<feature type="transmembrane region" description="Helical" evidence="1">
    <location>
        <begin position="304"/>
        <end position="326"/>
    </location>
</feature>
<dbReference type="RefSeq" id="WP_271714176.1">
    <property type="nucleotide sequence ID" value="NZ_AP024169.1"/>
</dbReference>
<organism evidence="2 3">
    <name type="scientific">Anaeromicropila herbilytica</name>
    <dbReference type="NCBI Taxonomy" id="2785025"/>
    <lineage>
        <taxon>Bacteria</taxon>
        <taxon>Bacillati</taxon>
        <taxon>Bacillota</taxon>
        <taxon>Clostridia</taxon>
        <taxon>Lachnospirales</taxon>
        <taxon>Lachnospiraceae</taxon>
        <taxon>Anaeromicropila</taxon>
    </lineage>
</organism>
<reference evidence="2 3" key="1">
    <citation type="submission" date="2020-11" db="EMBL/GenBank/DDBJ databases">
        <title>Draft genome sequencing of a Lachnospiraceae strain isolated from anoxic soil subjected to BSD treatment.</title>
        <authorList>
            <person name="Uek A."/>
            <person name="Tonouchi A."/>
        </authorList>
    </citation>
    <scope>NUCLEOTIDE SEQUENCE [LARGE SCALE GENOMIC DNA]</scope>
    <source>
        <strain evidence="2 3">TB5</strain>
    </source>
</reference>
<feature type="transmembrane region" description="Helical" evidence="1">
    <location>
        <begin position="234"/>
        <end position="259"/>
    </location>
</feature>
<accession>A0A7R7EGP6</accession>
<dbReference type="PANTHER" id="PTHR37305:SF1">
    <property type="entry name" value="MEMBRANE PROTEIN"/>
    <property type="match status" value="1"/>
</dbReference>
<sequence length="412" mass="47394">MSRLIQMELYKFMKQRKNQIILAGLFLFFLGVVIYYSYEQRQYDFNMRSEMESEYYNASAVVDSLSLKKDRLEKGTKEEVEEIKRTSPDFYEEYDFWMNEKDTSFKLFYYYKNRKVKGAEYCKKIEVEKYKNLLIGWEKGFMSKDQLISRGQEPTELERQIRINQYLLKNKLHIVDNPYQLTGVNFLFLMLKGYMPMILLVIIILLCMDIFLSEMEEGSYKLYLTQPFSRRKAFLSKIFVAGITSIGSVVVLLFAFFGITSILNGVGSMKYPQTMTEGKMLLSLTPDSNLLGKLDITTTGKYLMLGYLLLALVIITTVMVTIYISVLTDSTSITIGVITALLLLGFVLSSFLDTTISLHAFYPLTYINVYSVLNAQVNAPLLLGLVVNGLIVFVALILSYQRFCKKDLLGGC</sequence>
<name>A0A7R7EGP6_9FIRM</name>
<dbReference type="Pfam" id="PF12679">
    <property type="entry name" value="ABC2_membrane_2"/>
    <property type="match status" value="1"/>
</dbReference>
<feature type="transmembrane region" description="Helical" evidence="1">
    <location>
        <begin position="381"/>
        <end position="400"/>
    </location>
</feature>
<dbReference type="AlphaFoldDB" id="A0A7R7EGP6"/>
<keyword evidence="1" id="KW-0472">Membrane</keyword>
<evidence type="ECO:0008006" key="4">
    <source>
        <dbReference type="Google" id="ProtNLM"/>
    </source>
</evidence>
<dbReference type="EMBL" id="AP024169">
    <property type="protein sequence ID" value="BCN28870.1"/>
    <property type="molecule type" value="Genomic_DNA"/>
</dbReference>
<evidence type="ECO:0000256" key="1">
    <source>
        <dbReference type="SAM" id="Phobius"/>
    </source>
</evidence>
<dbReference type="GO" id="GO:0005886">
    <property type="term" value="C:plasma membrane"/>
    <property type="evidence" value="ECO:0007669"/>
    <property type="project" value="UniProtKB-SubCell"/>
</dbReference>
<dbReference type="Proteomes" id="UP000595897">
    <property type="component" value="Chromosome"/>
</dbReference>
<gene>
    <name evidence="2" type="ORF">bsdtb5_01650</name>
</gene>
<evidence type="ECO:0000313" key="3">
    <source>
        <dbReference type="Proteomes" id="UP000595897"/>
    </source>
</evidence>
<keyword evidence="1" id="KW-1133">Transmembrane helix</keyword>
<keyword evidence="1" id="KW-0812">Transmembrane</keyword>
<feature type="transmembrane region" description="Helical" evidence="1">
    <location>
        <begin position="194"/>
        <end position="213"/>
    </location>
</feature>
<proteinExistence type="predicted"/>
<feature type="transmembrane region" description="Helical" evidence="1">
    <location>
        <begin position="20"/>
        <end position="38"/>
    </location>
</feature>
<evidence type="ECO:0000313" key="2">
    <source>
        <dbReference type="EMBL" id="BCN28870.1"/>
    </source>
</evidence>
<dbReference type="KEGG" id="ahb:bsdtb5_01650"/>
<dbReference type="GO" id="GO:0140359">
    <property type="term" value="F:ABC-type transporter activity"/>
    <property type="evidence" value="ECO:0007669"/>
    <property type="project" value="InterPro"/>
</dbReference>
<feature type="transmembrane region" description="Helical" evidence="1">
    <location>
        <begin position="333"/>
        <end position="361"/>
    </location>
</feature>